<dbReference type="Pfam" id="PF04976">
    <property type="entry name" value="DmsC"/>
    <property type="match status" value="1"/>
</dbReference>
<feature type="transmembrane region" description="Helical" evidence="7">
    <location>
        <begin position="379"/>
        <end position="399"/>
    </location>
</feature>
<proteinExistence type="predicted"/>
<organism evidence="9 10">
    <name type="scientific">Coraliomargarita akajimensis (strain DSM 45221 / IAM 15411 / JCM 23193 / KCTC 12865 / 04OKA010-24)</name>
    <dbReference type="NCBI Taxonomy" id="583355"/>
    <lineage>
        <taxon>Bacteria</taxon>
        <taxon>Pseudomonadati</taxon>
        <taxon>Verrucomicrobiota</taxon>
        <taxon>Opitutia</taxon>
        <taxon>Puniceicoccales</taxon>
        <taxon>Coraliomargaritaceae</taxon>
        <taxon>Coraliomargarita</taxon>
    </lineage>
</organism>
<dbReference type="RefSeq" id="WP_013042097.1">
    <property type="nucleotide sequence ID" value="NC_014008.1"/>
</dbReference>
<keyword evidence="5" id="KW-0408">Iron</keyword>
<keyword evidence="7" id="KW-0472">Membrane</keyword>
<dbReference type="PANTHER" id="PTHR43545:SF6">
    <property type="entry name" value="FORMATE DEHYDROGENASE, NITRATE-INDUCIBLE, IRON-SULFUR SUBUNIT"/>
    <property type="match status" value="1"/>
</dbReference>
<dbReference type="GO" id="GO:0046872">
    <property type="term" value="F:metal ion binding"/>
    <property type="evidence" value="ECO:0007669"/>
    <property type="project" value="UniProtKB-KW"/>
</dbReference>
<dbReference type="PANTHER" id="PTHR43545">
    <property type="entry name" value="FORMATE DEHYDROGENASE, NITRATE-INDUCIBLE, IRON-SULFUR SUBUNIT"/>
    <property type="match status" value="1"/>
</dbReference>
<sequence>MKEQGTLQTPVAQFSAQHEAAVAEPEQAQFYKTLLPLSTPKAGEQYAFKVDLDRCTGCKACVSACHSLNGLDEHETWRDVGTIHGCNDQGAYAQTVTTACHHCADPGCLNGCPVLAYEKDEETGIVRHLDDQCIGCQYCILKCPYDVPKYSESMGIVRKCDMCHSRLAEGEAPACVQSCPTEAISITIVNTIEVRTAAESGTPLLAGAPAADYTVPTTQYVTKRQMPERVESGDHHAVHAEHAHFPLVFMLVLMQASAGLYTAAYFAGEAALAQPVRLLALVAMGLGLFSSTCHLGRPLGAWRAFLGLKKSWLSREIVIFGAFSAVAAVYSLGAYVPFLPQGLLQLAGLATLLTAWTGTFCSVMIYADTQRAFWRFPVSFGKFFGTAVVLGLSGSLTVAAFTTELSAACILGLIACYLLKLGLEATQLLPIKSEVLSPAKKSATLMLQPLAGLTAARYALSLVGMACYAALLASSAHPILAAFGFAAVLAGEFLERTLYFKAVVALKMPGAVKS</sequence>
<dbReference type="eggNOG" id="COG3302">
    <property type="taxonomic scope" value="Bacteria"/>
</dbReference>
<feature type="transmembrane region" description="Helical" evidence="7">
    <location>
        <begin position="245"/>
        <end position="266"/>
    </location>
</feature>
<dbReference type="EMBL" id="CP001998">
    <property type="protein sequence ID" value="ADE53372.1"/>
    <property type="molecule type" value="Genomic_DNA"/>
</dbReference>
<comment type="subcellular location">
    <subcellularLocation>
        <location evidence="1">Cell envelope</location>
    </subcellularLocation>
</comment>
<dbReference type="KEGG" id="caa:Caka_0347"/>
<evidence type="ECO:0000256" key="5">
    <source>
        <dbReference type="ARBA" id="ARBA00023004"/>
    </source>
</evidence>
<gene>
    <name evidence="9" type="ordered locus">Caka_0347</name>
</gene>
<evidence type="ECO:0000313" key="9">
    <source>
        <dbReference type="EMBL" id="ADE53372.1"/>
    </source>
</evidence>
<dbReference type="InterPro" id="IPR051555">
    <property type="entry name" value="FDH_Electron_Transfer_Unit"/>
</dbReference>
<dbReference type="CDD" id="cd16371">
    <property type="entry name" value="DMSOR_beta_like"/>
    <property type="match status" value="1"/>
</dbReference>
<evidence type="ECO:0000256" key="6">
    <source>
        <dbReference type="ARBA" id="ARBA00023014"/>
    </source>
</evidence>
<keyword evidence="2" id="KW-0004">4Fe-4S</keyword>
<dbReference type="Pfam" id="PF12797">
    <property type="entry name" value="Fer4_2"/>
    <property type="match status" value="1"/>
</dbReference>
<evidence type="ECO:0000256" key="1">
    <source>
        <dbReference type="ARBA" id="ARBA00004196"/>
    </source>
</evidence>
<dbReference type="GO" id="GO:0030313">
    <property type="term" value="C:cell envelope"/>
    <property type="evidence" value="ECO:0007669"/>
    <property type="project" value="UniProtKB-SubCell"/>
</dbReference>
<evidence type="ECO:0000313" key="10">
    <source>
        <dbReference type="Proteomes" id="UP000000925"/>
    </source>
</evidence>
<name>D5EMG6_CORAD</name>
<dbReference type="STRING" id="583355.Caka_0347"/>
<dbReference type="HOGENOM" id="CLU_029605_0_0_0"/>
<evidence type="ECO:0000256" key="3">
    <source>
        <dbReference type="ARBA" id="ARBA00022723"/>
    </source>
</evidence>
<dbReference type="Proteomes" id="UP000000925">
    <property type="component" value="Chromosome"/>
</dbReference>
<keyword evidence="4" id="KW-0677">Repeat</keyword>
<evidence type="ECO:0000259" key="8">
    <source>
        <dbReference type="PROSITE" id="PS51379"/>
    </source>
</evidence>
<dbReference type="Pfam" id="PF13247">
    <property type="entry name" value="Fer4_11"/>
    <property type="match status" value="1"/>
</dbReference>
<keyword evidence="6" id="KW-0411">Iron-sulfur</keyword>
<protein>
    <submittedName>
        <fullName evidence="9">DMSO reductase anchor subunit (DmsC)</fullName>
    </submittedName>
</protein>
<dbReference type="GO" id="GO:0051539">
    <property type="term" value="F:4 iron, 4 sulfur cluster binding"/>
    <property type="evidence" value="ECO:0007669"/>
    <property type="project" value="UniProtKB-KW"/>
</dbReference>
<accession>D5EMG6</accession>
<evidence type="ECO:0000256" key="4">
    <source>
        <dbReference type="ARBA" id="ARBA00022737"/>
    </source>
</evidence>
<feature type="transmembrane region" description="Helical" evidence="7">
    <location>
        <begin position="477"/>
        <end position="494"/>
    </location>
</feature>
<dbReference type="PROSITE" id="PS00198">
    <property type="entry name" value="4FE4S_FER_1"/>
    <property type="match status" value="1"/>
</dbReference>
<dbReference type="Gene3D" id="3.30.70.20">
    <property type="match status" value="2"/>
</dbReference>
<dbReference type="SUPFAM" id="SSF54862">
    <property type="entry name" value="4Fe-4S ferredoxins"/>
    <property type="match status" value="1"/>
</dbReference>
<dbReference type="eggNOG" id="COG0437">
    <property type="taxonomic scope" value="Bacteria"/>
</dbReference>
<dbReference type="InterPro" id="IPR007059">
    <property type="entry name" value="DmsC"/>
</dbReference>
<keyword evidence="10" id="KW-1185">Reference proteome</keyword>
<feature type="domain" description="4Fe-4S ferredoxin-type" evidence="8">
    <location>
        <begin position="46"/>
        <end position="76"/>
    </location>
</feature>
<dbReference type="GO" id="GO:0016020">
    <property type="term" value="C:membrane"/>
    <property type="evidence" value="ECO:0007669"/>
    <property type="project" value="InterPro"/>
</dbReference>
<feature type="transmembrane region" description="Helical" evidence="7">
    <location>
        <begin position="344"/>
        <end position="367"/>
    </location>
</feature>
<evidence type="ECO:0000256" key="7">
    <source>
        <dbReference type="SAM" id="Phobius"/>
    </source>
</evidence>
<dbReference type="AlphaFoldDB" id="D5EMG6"/>
<feature type="domain" description="4Fe-4S ferredoxin-type" evidence="8">
    <location>
        <begin position="124"/>
        <end position="153"/>
    </location>
</feature>
<dbReference type="InterPro" id="IPR017896">
    <property type="entry name" value="4Fe4S_Fe-S-bd"/>
</dbReference>
<dbReference type="PROSITE" id="PS51379">
    <property type="entry name" value="4FE4S_FER_2"/>
    <property type="match status" value="2"/>
</dbReference>
<feature type="transmembrane region" description="Helical" evidence="7">
    <location>
        <begin position="405"/>
        <end position="423"/>
    </location>
</feature>
<feature type="transmembrane region" description="Helical" evidence="7">
    <location>
        <begin position="278"/>
        <end position="296"/>
    </location>
</feature>
<keyword evidence="3" id="KW-0479">Metal-binding</keyword>
<keyword evidence="7" id="KW-1133">Transmembrane helix</keyword>
<evidence type="ECO:0000256" key="2">
    <source>
        <dbReference type="ARBA" id="ARBA00022485"/>
    </source>
</evidence>
<reference evidence="9 10" key="1">
    <citation type="journal article" date="2010" name="Stand. Genomic Sci.">
        <title>Complete genome sequence of Coraliomargarita akajimensis type strain (04OKA010-24).</title>
        <authorList>
            <person name="Mavromatis K."/>
            <person name="Abt B."/>
            <person name="Brambilla E."/>
            <person name="Lapidus A."/>
            <person name="Copeland A."/>
            <person name="Deshpande S."/>
            <person name="Nolan M."/>
            <person name="Lucas S."/>
            <person name="Tice H."/>
            <person name="Cheng J.F."/>
            <person name="Han C."/>
            <person name="Detter J.C."/>
            <person name="Woyke T."/>
            <person name="Goodwin L."/>
            <person name="Pitluck S."/>
            <person name="Held B."/>
            <person name="Brettin T."/>
            <person name="Tapia R."/>
            <person name="Ivanova N."/>
            <person name="Mikhailova N."/>
            <person name="Pati A."/>
            <person name="Liolios K."/>
            <person name="Chen A."/>
            <person name="Palaniappan K."/>
            <person name="Land M."/>
            <person name="Hauser L."/>
            <person name="Chang Y.J."/>
            <person name="Jeffries C.D."/>
            <person name="Rohde M."/>
            <person name="Goker M."/>
            <person name="Bristow J."/>
            <person name="Eisen J.A."/>
            <person name="Markowitz V."/>
            <person name="Hugenholtz P."/>
            <person name="Klenk H.P."/>
            <person name="Kyrpides N.C."/>
        </authorList>
    </citation>
    <scope>NUCLEOTIDE SEQUENCE [LARGE SCALE GENOMIC DNA]</scope>
    <source>
        <strain evidence="10">DSM 45221 / IAM 15411 / JCM 23193 / KCTC 12865</strain>
    </source>
</reference>
<dbReference type="InterPro" id="IPR017900">
    <property type="entry name" value="4Fe4S_Fe_S_CS"/>
</dbReference>
<dbReference type="GO" id="GO:0019645">
    <property type="term" value="P:anaerobic electron transport chain"/>
    <property type="evidence" value="ECO:0007669"/>
    <property type="project" value="InterPro"/>
</dbReference>
<keyword evidence="7" id="KW-0812">Transmembrane</keyword>
<feature type="transmembrane region" description="Helical" evidence="7">
    <location>
        <begin position="317"/>
        <end position="338"/>
    </location>
</feature>